<dbReference type="InterPro" id="IPR011990">
    <property type="entry name" value="TPR-like_helical_dom_sf"/>
</dbReference>
<evidence type="ECO:0000313" key="5">
    <source>
        <dbReference type="Proteomes" id="UP000249061"/>
    </source>
</evidence>
<name>A0A2W5ULD3_9BACT</name>
<dbReference type="Proteomes" id="UP000249061">
    <property type="component" value="Unassembled WGS sequence"/>
</dbReference>
<keyword evidence="1" id="KW-0677">Repeat</keyword>
<feature type="repeat" description="TPR" evidence="3">
    <location>
        <begin position="250"/>
        <end position="283"/>
    </location>
</feature>
<dbReference type="InterPro" id="IPR019734">
    <property type="entry name" value="TPR_rpt"/>
</dbReference>
<dbReference type="InterPro" id="IPR051012">
    <property type="entry name" value="CellSynth/LPSAsmb/PSIAsmb"/>
</dbReference>
<dbReference type="AlphaFoldDB" id="A0A2W5ULD3"/>
<organism evidence="4 5">
    <name type="scientific">Archangium gephyra</name>
    <dbReference type="NCBI Taxonomy" id="48"/>
    <lineage>
        <taxon>Bacteria</taxon>
        <taxon>Pseudomonadati</taxon>
        <taxon>Myxococcota</taxon>
        <taxon>Myxococcia</taxon>
        <taxon>Myxococcales</taxon>
        <taxon>Cystobacterineae</taxon>
        <taxon>Archangiaceae</taxon>
        <taxon>Archangium</taxon>
    </lineage>
</organism>
<evidence type="ECO:0000313" key="4">
    <source>
        <dbReference type="EMBL" id="PZR09868.1"/>
    </source>
</evidence>
<reference evidence="4 5" key="1">
    <citation type="submission" date="2017-08" db="EMBL/GenBank/DDBJ databases">
        <title>Infants hospitalized years apart are colonized by the same room-sourced microbial strains.</title>
        <authorList>
            <person name="Brooks B."/>
            <person name="Olm M.R."/>
            <person name="Firek B.A."/>
            <person name="Baker R."/>
            <person name="Thomas B.C."/>
            <person name="Morowitz M.J."/>
            <person name="Banfield J.F."/>
        </authorList>
    </citation>
    <scope>NUCLEOTIDE SEQUENCE [LARGE SCALE GENOMIC DNA]</scope>
    <source>
        <strain evidence="4">S2_003_000_R2_14</strain>
    </source>
</reference>
<comment type="caution">
    <text evidence="4">The sequence shown here is derived from an EMBL/GenBank/DDBJ whole genome shotgun (WGS) entry which is preliminary data.</text>
</comment>
<evidence type="ECO:0000256" key="3">
    <source>
        <dbReference type="PROSITE-ProRule" id="PRU00339"/>
    </source>
</evidence>
<gene>
    <name evidence="4" type="ORF">DI536_21295</name>
</gene>
<keyword evidence="2 3" id="KW-0802">TPR repeat</keyword>
<dbReference type="EMBL" id="QFQP01000019">
    <property type="protein sequence ID" value="PZR09868.1"/>
    <property type="molecule type" value="Genomic_DNA"/>
</dbReference>
<evidence type="ECO:0000256" key="2">
    <source>
        <dbReference type="ARBA" id="ARBA00022803"/>
    </source>
</evidence>
<protein>
    <submittedName>
        <fullName evidence="4">Uncharacterized protein</fullName>
    </submittedName>
</protein>
<dbReference type="PANTHER" id="PTHR45586:SF1">
    <property type="entry name" value="LIPOPOLYSACCHARIDE ASSEMBLY PROTEIN B"/>
    <property type="match status" value="1"/>
</dbReference>
<dbReference type="Pfam" id="PF14559">
    <property type="entry name" value="TPR_19"/>
    <property type="match status" value="2"/>
</dbReference>
<accession>A0A2W5ULD3</accession>
<dbReference type="PROSITE" id="PS51257">
    <property type="entry name" value="PROKAR_LIPOPROTEIN"/>
    <property type="match status" value="1"/>
</dbReference>
<dbReference type="SUPFAM" id="SSF48452">
    <property type="entry name" value="TPR-like"/>
    <property type="match status" value="2"/>
</dbReference>
<proteinExistence type="predicted"/>
<dbReference type="Pfam" id="PF13432">
    <property type="entry name" value="TPR_16"/>
    <property type="match status" value="2"/>
</dbReference>
<dbReference type="PROSITE" id="PS50005">
    <property type="entry name" value="TPR"/>
    <property type="match status" value="2"/>
</dbReference>
<sequence>MRRLLFAAFVFVSTGCVTVSANGKPLTPREEAQVLLQRGDGAKAVPLLTELMAKAPDDLSLARMLAEAHVKAGTSDAFLATLAAKDTAVSHYQQGLVRFARANEASNEAITHFRRAAELAPGEPEFRYRLGVALVESEQFEAARAELESAVSSAPERTAWYLPVAKARFRTGDSKGAVEAIRVSVLGDPTPADVKQARGLMEQIADPFSRFPRSARPQLEQAIQWLEVADVPQQAIVQLEELLRDHPDEAILHALLGLSWARLDDAGRAVEELKRAIELAPEDGKNHLYLAEIYEGRQRGKNAEEHYRKALDRNPVLEQAWLKLGDLSLDRQDYVTARQHYSVAAHLVPENPAARGKLALVYQLDGNWPAAARELQAVLDRDPDNVEFQLRMGVLHTERFTKARTDAEKNDASSEASKWLQKVLEQQPENAIASRALERLKVR</sequence>
<dbReference type="Gene3D" id="1.25.40.10">
    <property type="entry name" value="Tetratricopeptide repeat domain"/>
    <property type="match status" value="3"/>
</dbReference>
<dbReference type="SMART" id="SM00028">
    <property type="entry name" value="TPR"/>
    <property type="match status" value="6"/>
</dbReference>
<dbReference type="PANTHER" id="PTHR45586">
    <property type="entry name" value="TPR REPEAT-CONTAINING PROTEIN PA4667"/>
    <property type="match status" value="1"/>
</dbReference>
<evidence type="ECO:0000256" key="1">
    <source>
        <dbReference type="ARBA" id="ARBA00022737"/>
    </source>
</evidence>
<feature type="repeat" description="TPR" evidence="3">
    <location>
        <begin position="318"/>
        <end position="351"/>
    </location>
</feature>